<dbReference type="Pfam" id="PF13205">
    <property type="entry name" value="Big_5"/>
    <property type="match status" value="1"/>
</dbReference>
<name>A0A4Y7RI78_9FIRM</name>
<evidence type="ECO:0000259" key="2">
    <source>
        <dbReference type="Pfam" id="PF13205"/>
    </source>
</evidence>
<dbReference type="AlphaFoldDB" id="A0A4Y7RI78"/>
<evidence type="ECO:0000313" key="3">
    <source>
        <dbReference type="EMBL" id="TEB08718.1"/>
    </source>
</evidence>
<dbReference type="Gene3D" id="2.60.40.1220">
    <property type="match status" value="1"/>
</dbReference>
<dbReference type="RefSeq" id="WP_134216032.1">
    <property type="nucleotide sequence ID" value="NZ_QFFZ01000082.1"/>
</dbReference>
<organism evidence="3 4">
    <name type="scientific">Pelotomaculum propionicicum</name>
    <dbReference type="NCBI Taxonomy" id="258475"/>
    <lineage>
        <taxon>Bacteria</taxon>
        <taxon>Bacillati</taxon>
        <taxon>Bacillota</taxon>
        <taxon>Clostridia</taxon>
        <taxon>Eubacteriales</taxon>
        <taxon>Desulfotomaculaceae</taxon>
        <taxon>Pelotomaculum</taxon>
    </lineage>
</organism>
<dbReference type="InterPro" id="IPR014755">
    <property type="entry name" value="Cu-Rt/internalin_Ig-like"/>
</dbReference>
<evidence type="ECO:0000256" key="1">
    <source>
        <dbReference type="ARBA" id="ARBA00022729"/>
    </source>
</evidence>
<comment type="caution">
    <text evidence="3">The sequence shown here is derived from an EMBL/GenBank/DDBJ whole genome shotgun (WGS) entry which is preliminary data.</text>
</comment>
<proteinExistence type="predicted"/>
<dbReference type="Proteomes" id="UP000297597">
    <property type="component" value="Unassembled WGS sequence"/>
</dbReference>
<feature type="domain" description="SbsA Ig-like" evidence="2">
    <location>
        <begin position="44"/>
        <end position="112"/>
    </location>
</feature>
<dbReference type="EMBL" id="QFFZ01000082">
    <property type="protein sequence ID" value="TEB08718.1"/>
    <property type="molecule type" value="Genomic_DNA"/>
</dbReference>
<sequence>MNKIFRIAVILALIPALFLGLVNVCLAEPILSGYDVWDTRTTDDVNKSWTVKFSGPLATETVNSSNIFITDSGNRPVTATLIISGDGAAVTIRPASPYTAGNEYRLYVTSGVCRKGSGGQRGAALSRALVMPFIVESQGDIKSISNVYNALVTVVNVTAGSTVHSVSLNGTAMQYLGNNKFRLGVPGLARGAKVNVKAYDGSGNLLVVRDYTIQ</sequence>
<evidence type="ECO:0000313" key="4">
    <source>
        <dbReference type="Proteomes" id="UP000297597"/>
    </source>
</evidence>
<keyword evidence="1" id="KW-0732">Signal</keyword>
<protein>
    <recommendedName>
        <fullName evidence="2">SbsA Ig-like domain-containing protein</fullName>
    </recommendedName>
</protein>
<reference evidence="3 4" key="1">
    <citation type="journal article" date="2018" name="Environ. Microbiol.">
        <title>Novel energy conservation strategies and behaviour of Pelotomaculum schinkii driving syntrophic propionate catabolism.</title>
        <authorList>
            <person name="Hidalgo-Ahumada C.A.P."/>
            <person name="Nobu M.K."/>
            <person name="Narihiro T."/>
            <person name="Tamaki H."/>
            <person name="Liu W.T."/>
            <person name="Kamagata Y."/>
            <person name="Stams A.J.M."/>
            <person name="Imachi H."/>
            <person name="Sousa D.Z."/>
        </authorList>
    </citation>
    <scope>NUCLEOTIDE SEQUENCE [LARGE SCALE GENOMIC DNA]</scope>
    <source>
        <strain evidence="3 4">MGP</strain>
    </source>
</reference>
<gene>
    <name evidence="3" type="ORF">Pmgp_03672</name>
</gene>
<keyword evidence="4" id="KW-1185">Reference proteome</keyword>
<accession>A0A4Y7RI78</accession>
<dbReference type="InterPro" id="IPR032812">
    <property type="entry name" value="SbsA_Ig"/>
</dbReference>
<dbReference type="OrthoDB" id="1794618at2"/>